<dbReference type="GO" id="GO:0008374">
    <property type="term" value="F:O-acyltransferase activity"/>
    <property type="evidence" value="ECO:0007669"/>
    <property type="project" value="InterPro"/>
</dbReference>
<feature type="transmembrane region" description="Helical" evidence="7">
    <location>
        <begin position="329"/>
        <end position="349"/>
    </location>
</feature>
<dbReference type="GO" id="GO:0006629">
    <property type="term" value="P:lipid metabolic process"/>
    <property type="evidence" value="ECO:0007669"/>
    <property type="project" value="InterPro"/>
</dbReference>
<organism evidence="9 10">
    <name type="scientific">Lentithecium fluviatile CBS 122367</name>
    <dbReference type="NCBI Taxonomy" id="1168545"/>
    <lineage>
        <taxon>Eukaryota</taxon>
        <taxon>Fungi</taxon>
        <taxon>Dikarya</taxon>
        <taxon>Ascomycota</taxon>
        <taxon>Pezizomycotina</taxon>
        <taxon>Dothideomycetes</taxon>
        <taxon>Pleosporomycetidae</taxon>
        <taxon>Pleosporales</taxon>
        <taxon>Massarineae</taxon>
        <taxon>Lentitheciaceae</taxon>
        <taxon>Lentithecium</taxon>
    </lineage>
</organism>
<sequence length="420" mass="48032">MNETLLHDLNEDNIFGKPEGSITAHILLYLFQILAFVSSNFPGRRYLFTGILLALFIESQRNLHFTNNLGLAQPFCIQWSFLLASLEKLILSGKEGPEAHFWRPDHGIQEALQYPPFGFAKIGWAVMLLLNQRGVGWNHQVKNVPVAPETTKSAFLKTRIWQLFKSFLMADLLFQLGIRIFYTNYATGLVGNLDTKHITLAYKNPLWNPVALFVFAATPYFALTAQYTLFSILSVLIGFGSPQDWPPMFNPIGTATTVRSFWGKYWHQVVRRGISTWSTTLVRACSVAQGTSASSYMQLWFGFLVSGYFHSTSHLILPAPINVTVYERTHGIFVFFVIQAAAITFEDFVKWLWSKKLRMGEEETRWRRTLGYLWVTGVLFWSVKYPALAYMRTRVGIESPFPVSVMKEWVKLIPVPAPEF</sequence>
<evidence type="ECO:0000313" key="9">
    <source>
        <dbReference type="EMBL" id="KAF2690569.1"/>
    </source>
</evidence>
<feature type="transmembrane region" description="Helical" evidence="7">
    <location>
        <begin position="299"/>
        <end position="317"/>
    </location>
</feature>
<keyword evidence="3" id="KW-0808">Transferase</keyword>
<comment type="similarity">
    <text evidence="2">Belongs to the wax synthase family.</text>
</comment>
<evidence type="ECO:0000256" key="3">
    <source>
        <dbReference type="ARBA" id="ARBA00022679"/>
    </source>
</evidence>
<dbReference type="PANTHER" id="PTHR31595">
    <property type="entry name" value="LONG-CHAIN-ALCOHOL O-FATTY-ACYLTRANSFERASE 3-RELATED"/>
    <property type="match status" value="1"/>
</dbReference>
<dbReference type="AlphaFoldDB" id="A0A6G1JK81"/>
<dbReference type="InterPro" id="IPR044851">
    <property type="entry name" value="Wax_synthase"/>
</dbReference>
<protein>
    <recommendedName>
        <fullName evidence="8">Wax synthase domain-containing protein</fullName>
    </recommendedName>
</protein>
<gene>
    <name evidence="9" type="ORF">K458DRAFT_287911</name>
</gene>
<name>A0A6G1JK81_9PLEO</name>
<feature type="domain" description="Wax synthase" evidence="8">
    <location>
        <begin position="245"/>
        <end position="337"/>
    </location>
</feature>
<feature type="transmembrane region" description="Helical" evidence="7">
    <location>
        <begin position="210"/>
        <end position="239"/>
    </location>
</feature>
<dbReference type="PANTHER" id="PTHR31595:SF27">
    <property type="entry name" value="WAX SYNTHASE DOMAIN-CONTAINING PROTEIN-RELATED"/>
    <property type="match status" value="1"/>
</dbReference>
<proteinExistence type="inferred from homology"/>
<accession>A0A6G1JK81</accession>
<evidence type="ECO:0000259" key="8">
    <source>
        <dbReference type="Pfam" id="PF13813"/>
    </source>
</evidence>
<keyword evidence="10" id="KW-1185">Reference proteome</keyword>
<dbReference type="GO" id="GO:0016020">
    <property type="term" value="C:membrane"/>
    <property type="evidence" value="ECO:0007669"/>
    <property type="project" value="UniProtKB-SubCell"/>
</dbReference>
<keyword evidence="5 7" id="KW-1133">Transmembrane helix</keyword>
<dbReference type="EMBL" id="MU005570">
    <property type="protein sequence ID" value="KAF2690569.1"/>
    <property type="molecule type" value="Genomic_DNA"/>
</dbReference>
<dbReference type="Pfam" id="PF13813">
    <property type="entry name" value="MBOAT_2"/>
    <property type="match status" value="1"/>
</dbReference>
<keyword evidence="6 7" id="KW-0472">Membrane</keyword>
<comment type="subcellular location">
    <subcellularLocation>
        <location evidence="1">Membrane</location>
        <topology evidence="1">Multi-pass membrane protein</topology>
    </subcellularLocation>
</comment>
<feature type="transmembrane region" description="Helical" evidence="7">
    <location>
        <begin position="370"/>
        <end position="391"/>
    </location>
</feature>
<dbReference type="Proteomes" id="UP000799291">
    <property type="component" value="Unassembled WGS sequence"/>
</dbReference>
<evidence type="ECO:0000256" key="7">
    <source>
        <dbReference type="SAM" id="Phobius"/>
    </source>
</evidence>
<evidence type="ECO:0000313" key="10">
    <source>
        <dbReference type="Proteomes" id="UP000799291"/>
    </source>
</evidence>
<evidence type="ECO:0000256" key="2">
    <source>
        <dbReference type="ARBA" id="ARBA00007282"/>
    </source>
</evidence>
<dbReference type="OrthoDB" id="1077582at2759"/>
<evidence type="ECO:0000256" key="4">
    <source>
        <dbReference type="ARBA" id="ARBA00022692"/>
    </source>
</evidence>
<evidence type="ECO:0000256" key="1">
    <source>
        <dbReference type="ARBA" id="ARBA00004141"/>
    </source>
</evidence>
<reference evidence="9" key="1">
    <citation type="journal article" date="2020" name="Stud. Mycol.">
        <title>101 Dothideomycetes genomes: a test case for predicting lifestyles and emergence of pathogens.</title>
        <authorList>
            <person name="Haridas S."/>
            <person name="Albert R."/>
            <person name="Binder M."/>
            <person name="Bloem J."/>
            <person name="Labutti K."/>
            <person name="Salamov A."/>
            <person name="Andreopoulos B."/>
            <person name="Baker S."/>
            <person name="Barry K."/>
            <person name="Bills G."/>
            <person name="Bluhm B."/>
            <person name="Cannon C."/>
            <person name="Castanera R."/>
            <person name="Culley D."/>
            <person name="Daum C."/>
            <person name="Ezra D."/>
            <person name="Gonzalez J."/>
            <person name="Henrissat B."/>
            <person name="Kuo A."/>
            <person name="Liang C."/>
            <person name="Lipzen A."/>
            <person name="Lutzoni F."/>
            <person name="Magnuson J."/>
            <person name="Mondo S."/>
            <person name="Nolan M."/>
            <person name="Ohm R."/>
            <person name="Pangilinan J."/>
            <person name="Park H.-J."/>
            <person name="Ramirez L."/>
            <person name="Alfaro M."/>
            <person name="Sun H."/>
            <person name="Tritt A."/>
            <person name="Yoshinaga Y."/>
            <person name="Zwiers L.-H."/>
            <person name="Turgeon B."/>
            <person name="Goodwin S."/>
            <person name="Spatafora J."/>
            <person name="Crous P."/>
            <person name="Grigoriev I."/>
        </authorList>
    </citation>
    <scope>NUCLEOTIDE SEQUENCE</scope>
    <source>
        <strain evidence="9">CBS 122367</strain>
    </source>
</reference>
<keyword evidence="4 7" id="KW-0812">Transmembrane</keyword>
<dbReference type="InterPro" id="IPR032805">
    <property type="entry name" value="Wax_synthase_dom"/>
</dbReference>
<feature type="transmembrane region" description="Helical" evidence="7">
    <location>
        <begin position="163"/>
        <end position="182"/>
    </location>
</feature>
<evidence type="ECO:0000256" key="6">
    <source>
        <dbReference type="ARBA" id="ARBA00023136"/>
    </source>
</evidence>
<evidence type="ECO:0000256" key="5">
    <source>
        <dbReference type="ARBA" id="ARBA00022989"/>
    </source>
</evidence>
<feature type="transmembrane region" description="Helical" evidence="7">
    <location>
        <begin position="20"/>
        <end position="37"/>
    </location>
</feature>